<proteinExistence type="predicted"/>
<dbReference type="AlphaFoldDB" id="A0A8X6GQI3"/>
<accession>A0A8X6GQI3</accession>
<dbReference type="OrthoDB" id="6411833at2759"/>
<dbReference type="EMBL" id="BMAO01026362">
    <property type="protein sequence ID" value="GFR09028.1"/>
    <property type="molecule type" value="Genomic_DNA"/>
</dbReference>
<organism evidence="1 2">
    <name type="scientific">Trichonephila clavata</name>
    <name type="common">Joro spider</name>
    <name type="synonym">Nephila clavata</name>
    <dbReference type="NCBI Taxonomy" id="2740835"/>
    <lineage>
        <taxon>Eukaryota</taxon>
        <taxon>Metazoa</taxon>
        <taxon>Ecdysozoa</taxon>
        <taxon>Arthropoda</taxon>
        <taxon>Chelicerata</taxon>
        <taxon>Arachnida</taxon>
        <taxon>Araneae</taxon>
        <taxon>Araneomorphae</taxon>
        <taxon>Entelegynae</taxon>
        <taxon>Araneoidea</taxon>
        <taxon>Nephilidae</taxon>
        <taxon>Trichonephila</taxon>
    </lineage>
</organism>
<gene>
    <name evidence="1" type="ORF">TNCT_544881</name>
</gene>
<comment type="caution">
    <text evidence="1">The sequence shown here is derived from an EMBL/GenBank/DDBJ whole genome shotgun (WGS) entry which is preliminary data.</text>
</comment>
<evidence type="ECO:0000313" key="2">
    <source>
        <dbReference type="Proteomes" id="UP000887116"/>
    </source>
</evidence>
<name>A0A8X6GQI3_TRICU</name>
<dbReference type="Proteomes" id="UP000887116">
    <property type="component" value="Unassembled WGS sequence"/>
</dbReference>
<evidence type="ECO:0000313" key="1">
    <source>
        <dbReference type="EMBL" id="GFR09028.1"/>
    </source>
</evidence>
<sequence length="76" mass="8619">MLKASHNTLDANSIAIEEAIKPYQKPILYQNASKKEITIDQKKKDTDVSLPDLPEKRAFRIIGRSGHFSGKMVVMY</sequence>
<reference evidence="1" key="1">
    <citation type="submission" date="2020-07" db="EMBL/GenBank/DDBJ databases">
        <title>Multicomponent nature underlies the extraordinary mechanical properties of spider dragline silk.</title>
        <authorList>
            <person name="Kono N."/>
            <person name="Nakamura H."/>
            <person name="Mori M."/>
            <person name="Yoshida Y."/>
            <person name="Ohtoshi R."/>
            <person name="Malay A.D."/>
            <person name="Moran D.A.P."/>
            <person name="Tomita M."/>
            <person name="Numata K."/>
            <person name="Arakawa K."/>
        </authorList>
    </citation>
    <scope>NUCLEOTIDE SEQUENCE</scope>
</reference>
<keyword evidence="2" id="KW-1185">Reference proteome</keyword>
<protein>
    <submittedName>
        <fullName evidence="1">Uncharacterized protein</fullName>
    </submittedName>
</protein>